<dbReference type="RefSeq" id="WP_190072693.1">
    <property type="nucleotide sequence ID" value="NZ_BNBM01000011.1"/>
</dbReference>
<evidence type="ECO:0000256" key="1">
    <source>
        <dbReference type="SAM" id="SignalP"/>
    </source>
</evidence>
<keyword evidence="1" id="KW-0732">Signal</keyword>
<sequence length="197" mass="21115">MRAPRALRTALVTAGVTTTLAVSAAGAFAAPSSADVTSTTRHTEAKRVYVKTVQLADKVSRAKVHKTGKDRYEAEIWADDVKYGTLYTQGMPTHAQHNGLHITLEPSGRVTSWVDGAKPGPEPVVERVLIGTSTLADGSTTAKIYRVTDDHYEADVFANGVHLDTLVADGRAAYGENNGLHIALHPDGKLTSWVDRP</sequence>
<name>A0ABV1Y322_9ACTN</name>
<gene>
    <name evidence="2" type="ORF">ABT384_36780</name>
</gene>
<proteinExistence type="predicted"/>
<comment type="caution">
    <text evidence="2">The sequence shown here is derived from an EMBL/GenBank/DDBJ whole genome shotgun (WGS) entry which is preliminary data.</text>
</comment>
<evidence type="ECO:0000313" key="3">
    <source>
        <dbReference type="Proteomes" id="UP001486207"/>
    </source>
</evidence>
<organism evidence="2 3">
    <name type="scientific">Streptomyces lanatus</name>
    <dbReference type="NCBI Taxonomy" id="66900"/>
    <lineage>
        <taxon>Bacteria</taxon>
        <taxon>Bacillati</taxon>
        <taxon>Actinomycetota</taxon>
        <taxon>Actinomycetes</taxon>
        <taxon>Kitasatosporales</taxon>
        <taxon>Streptomycetaceae</taxon>
        <taxon>Streptomyces</taxon>
    </lineage>
</organism>
<protein>
    <submittedName>
        <fullName evidence="2">Uncharacterized protein</fullName>
    </submittedName>
</protein>
<evidence type="ECO:0000313" key="2">
    <source>
        <dbReference type="EMBL" id="MER7378186.1"/>
    </source>
</evidence>
<accession>A0ABV1Y322</accession>
<reference evidence="2 3" key="1">
    <citation type="submission" date="2024-06" db="EMBL/GenBank/DDBJ databases">
        <title>The Natural Products Discovery Center: Release of the First 8490 Sequenced Strains for Exploring Actinobacteria Biosynthetic Diversity.</title>
        <authorList>
            <person name="Kalkreuter E."/>
            <person name="Kautsar S.A."/>
            <person name="Yang D."/>
            <person name="Bader C.D."/>
            <person name="Teijaro C.N."/>
            <person name="Fluegel L."/>
            <person name="Davis C.M."/>
            <person name="Simpson J.R."/>
            <person name="Lauterbach L."/>
            <person name="Steele A.D."/>
            <person name="Gui C."/>
            <person name="Meng S."/>
            <person name="Li G."/>
            <person name="Viehrig K."/>
            <person name="Ye F."/>
            <person name="Su P."/>
            <person name="Kiefer A.F."/>
            <person name="Nichols A."/>
            <person name="Cepeda A.J."/>
            <person name="Yan W."/>
            <person name="Fan B."/>
            <person name="Jiang Y."/>
            <person name="Adhikari A."/>
            <person name="Zheng C.-J."/>
            <person name="Schuster L."/>
            <person name="Cowan T.M."/>
            <person name="Smanski M.J."/>
            <person name="Chevrette M.G."/>
            <person name="De Carvalho L.P.S."/>
            <person name="Shen B."/>
        </authorList>
    </citation>
    <scope>NUCLEOTIDE SEQUENCE [LARGE SCALE GENOMIC DNA]</scope>
    <source>
        <strain evidence="2 3">NPDC000155</strain>
    </source>
</reference>
<dbReference type="EMBL" id="JBEPFB010000022">
    <property type="protein sequence ID" value="MER7378186.1"/>
    <property type="molecule type" value="Genomic_DNA"/>
</dbReference>
<feature type="signal peptide" evidence="1">
    <location>
        <begin position="1"/>
        <end position="29"/>
    </location>
</feature>
<feature type="chain" id="PRO_5046318044" evidence="1">
    <location>
        <begin position="30"/>
        <end position="197"/>
    </location>
</feature>
<dbReference type="Proteomes" id="UP001486207">
    <property type="component" value="Unassembled WGS sequence"/>
</dbReference>
<keyword evidence="3" id="KW-1185">Reference proteome</keyword>